<reference evidence="2" key="1">
    <citation type="submission" date="2013-07" db="EMBL/GenBank/DDBJ databases">
        <title>The genome of an arbuscular mycorrhizal fungus provides insights into the evolution of the oldest plant symbiosis.</title>
        <authorList>
            <consortium name="DOE Joint Genome Institute"/>
            <person name="Tisserant E."/>
            <person name="Malbreil M."/>
            <person name="Kuo A."/>
            <person name="Kohler A."/>
            <person name="Symeonidi A."/>
            <person name="Balestrini R."/>
            <person name="Charron P."/>
            <person name="Duensing N."/>
            <person name="Frei-dit-Frey N."/>
            <person name="Gianinazzi-Pearson V."/>
            <person name="Gilbert B."/>
            <person name="Handa Y."/>
            <person name="Hijri M."/>
            <person name="Kaul R."/>
            <person name="Kawaguchi M."/>
            <person name="Krajinski F."/>
            <person name="Lammers P."/>
            <person name="Lapierre D."/>
            <person name="Masclaux F.G."/>
            <person name="Murat C."/>
            <person name="Morin E."/>
            <person name="Ndikumana S."/>
            <person name="Pagni M."/>
            <person name="Petitpierre D."/>
            <person name="Requena N."/>
            <person name="Rosikiewicz P."/>
            <person name="Riley R."/>
            <person name="Saito K."/>
            <person name="San Clemente H."/>
            <person name="Shapiro H."/>
            <person name="van Tuinen D."/>
            <person name="Becard G."/>
            <person name="Bonfante P."/>
            <person name="Paszkowski U."/>
            <person name="Shachar-Hill Y."/>
            <person name="Young J.P."/>
            <person name="Sanders I.R."/>
            <person name="Henrissat B."/>
            <person name="Rensing S.A."/>
            <person name="Grigoriev I.V."/>
            <person name="Corradi N."/>
            <person name="Roux C."/>
            <person name="Martin F."/>
        </authorList>
    </citation>
    <scope>NUCLEOTIDE SEQUENCE</scope>
    <source>
        <strain evidence="2">DAOM 197198</strain>
    </source>
</reference>
<protein>
    <submittedName>
        <fullName evidence="2">Uncharacterized protein</fullName>
    </submittedName>
</protein>
<dbReference type="EMBL" id="KI286503">
    <property type="protein sequence ID" value="ESA10980.1"/>
    <property type="molecule type" value="Genomic_DNA"/>
</dbReference>
<gene>
    <name evidence="2" type="ORF">GLOINDRAFT_97052</name>
</gene>
<dbReference type="Gene3D" id="1.10.10.1010">
    <property type="entry name" value="Intein homing endonuclease, domain IV"/>
    <property type="match status" value="1"/>
</dbReference>
<feature type="chain" id="PRO_5004690298" evidence="1">
    <location>
        <begin position="23"/>
        <end position="123"/>
    </location>
</feature>
<dbReference type="AlphaFoldDB" id="U9TSB1"/>
<name>U9TSB1_RHIID</name>
<accession>U9TSB1</accession>
<keyword evidence="1" id="KW-0732">Signal</keyword>
<proteinExistence type="predicted"/>
<sequence length="123" mass="14432">MPRFDHLLVLTILQTCIHKISSCYPKSNSLIVTLINNIMKVFTAEFIDKNGYLMIDWLAKCIKQIGFDGKIGYWVNENQNWKRYRSEDVILKSLSNLKNIAIEFTNEKIYFFDYITALTLILT</sequence>
<evidence type="ECO:0000313" key="2">
    <source>
        <dbReference type="EMBL" id="ESA10980.1"/>
    </source>
</evidence>
<feature type="signal peptide" evidence="1">
    <location>
        <begin position="1"/>
        <end position="22"/>
    </location>
</feature>
<dbReference type="HOGENOM" id="CLU_2016427_0_0_1"/>
<evidence type="ECO:0000256" key="1">
    <source>
        <dbReference type="SAM" id="SignalP"/>
    </source>
</evidence>
<organism evidence="2">
    <name type="scientific">Rhizophagus irregularis (strain DAOM 181602 / DAOM 197198 / MUCL 43194)</name>
    <name type="common">Arbuscular mycorrhizal fungus</name>
    <name type="synonym">Glomus intraradices</name>
    <dbReference type="NCBI Taxonomy" id="747089"/>
    <lineage>
        <taxon>Eukaryota</taxon>
        <taxon>Fungi</taxon>
        <taxon>Fungi incertae sedis</taxon>
        <taxon>Mucoromycota</taxon>
        <taxon>Glomeromycotina</taxon>
        <taxon>Glomeromycetes</taxon>
        <taxon>Glomerales</taxon>
        <taxon>Glomeraceae</taxon>
        <taxon>Rhizophagus</taxon>
    </lineage>
</organism>